<evidence type="ECO:0000256" key="9">
    <source>
        <dbReference type="HAMAP-Rule" id="MF_00151"/>
    </source>
</evidence>
<feature type="binding site" evidence="9">
    <location>
        <begin position="142"/>
        <end position="148"/>
    </location>
    <ligand>
        <name>ATP</name>
        <dbReference type="ChEBI" id="CHEBI:30616"/>
    </ligand>
</feature>
<feature type="domain" description="Cytidyltransferase-like" evidence="10">
    <location>
        <begin position="24"/>
        <end position="152"/>
    </location>
</feature>
<protein>
    <recommendedName>
        <fullName evidence="9">Phosphopantetheine adenylyltransferase</fullName>
        <ecNumber evidence="9">2.7.7.3</ecNumber>
    </recommendedName>
    <alternativeName>
        <fullName evidence="9">Dephospho-CoA pyrophosphorylase</fullName>
    </alternativeName>
    <alternativeName>
        <fullName evidence="9">Pantetheine-phosphate adenylyltransferase</fullName>
        <shortName evidence="9">PPAT</shortName>
    </alternativeName>
</protein>
<dbReference type="RefSeq" id="WP_145262803.1">
    <property type="nucleotide sequence ID" value="NZ_CP036316.1"/>
</dbReference>
<feature type="binding site" evidence="9">
    <location>
        <position position="28"/>
    </location>
    <ligand>
        <name>substrate</name>
    </ligand>
</feature>
<dbReference type="NCBIfam" id="TIGR01510">
    <property type="entry name" value="coaD_prev_kdtB"/>
    <property type="match status" value="1"/>
</dbReference>
<dbReference type="OrthoDB" id="9806661at2"/>
<evidence type="ECO:0000256" key="6">
    <source>
        <dbReference type="ARBA" id="ARBA00022842"/>
    </source>
</evidence>
<dbReference type="Proteomes" id="UP000319976">
    <property type="component" value="Chromosome"/>
</dbReference>
<dbReference type="GO" id="GO:0015937">
    <property type="term" value="P:coenzyme A biosynthetic process"/>
    <property type="evidence" value="ECO:0007669"/>
    <property type="project" value="UniProtKB-UniRule"/>
</dbReference>
<accession>A0A517T9Q6</accession>
<comment type="similarity">
    <text evidence="9">Belongs to the bacterial CoaD family.</text>
</comment>
<comment type="catalytic activity">
    <reaction evidence="8 9">
        <text>(R)-4'-phosphopantetheine + ATP + H(+) = 3'-dephospho-CoA + diphosphate</text>
        <dbReference type="Rhea" id="RHEA:19801"/>
        <dbReference type="ChEBI" id="CHEBI:15378"/>
        <dbReference type="ChEBI" id="CHEBI:30616"/>
        <dbReference type="ChEBI" id="CHEBI:33019"/>
        <dbReference type="ChEBI" id="CHEBI:57328"/>
        <dbReference type="ChEBI" id="CHEBI:61723"/>
        <dbReference type="EC" id="2.7.7.3"/>
    </reaction>
</comment>
<comment type="subunit">
    <text evidence="9">Homohexamer.</text>
</comment>
<evidence type="ECO:0000313" key="11">
    <source>
        <dbReference type="EMBL" id="QDT65089.1"/>
    </source>
</evidence>
<keyword evidence="5 9" id="KW-0067">ATP-binding</keyword>
<sequence>MDKQTENTTSSAPKSGKLDPRHAVYVGSFDPVTLGHVDIIRRGVAIFDQLTIGIGLNPDKQSLFDQSERLNMLKEIFAKEPHVRIETFDGLTVQFTRKCGAGVLLRGVRSLMDIELELTMSLTNSTLAPELETVFLMAHEKYSHISSTLIKQIARFGGPEVEEKLCEFVPAEVVSPLIAKYHP</sequence>
<dbReference type="GO" id="GO:0005524">
    <property type="term" value="F:ATP binding"/>
    <property type="evidence" value="ECO:0007669"/>
    <property type="project" value="UniProtKB-KW"/>
</dbReference>
<dbReference type="Pfam" id="PF01467">
    <property type="entry name" value="CTP_transf_like"/>
    <property type="match status" value="1"/>
</dbReference>
<dbReference type="InterPro" id="IPR004821">
    <property type="entry name" value="Cyt_trans-like"/>
</dbReference>
<dbReference type="KEGG" id="chya:V22_23350"/>
<dbReference type="UniPathway" id="UPA00241">
    <property type="reaction ID" value="UER00355"/>
</dbReference>
<evidence type="ECO:0000256" key="8">
    <source>
        <dbReference type="ARBA" id="ARBA00029346"/>
    </source>
</evidence>
<keyword evidence="6 9" id="KW-0460">Magnesium</keyword>
<evidence type="ECO:0000256" key="5">
    <source>
        <dbReference type="ARBA" id="ARBA00022840"/>
    </source>
</evidence>
<organism evidence="11 12">
    <name type="scientific">Calycomorphotria hydatis</name>
    <dbReference type="NCBI Taxonomy" id="2528027"/>
    <lineage>
        <taxon>Bacteria</taxon>
        <taxon>Pseudomonadati</taxon>
        <taxon>Planctomycetota</taxon>
        <taxon>Planctomycetia</taxon>
        <taxon>Planctomycetales</taxon>
        <taxon>Planctomycetaceae</taxon>
        <taxon>Calycomorphotria</taxon>
    </lineage>
</organism>
<dbReference type="GO" id="GO:0004595">
    <property type="term" value="F:pantetheine-phosphate adenylyltransferase activity"/>
    <property type="evidence" value="ECO:0007669"/>
    <property type="project" value="UniProtKB-UniRule"/>
</dbReference>
<evidence type="ECO:0000256" key="4">
    <source>
        <dbReference type="ARBA" id="ARBA00022741"/>
    </source>
</evidence>
<evidence type="ECO:0000259" key="10">
    <source>
        <dbReference type="Pfam" id="PF01467"/>
    </source>
</evidence>
<feature type="binding site" evidence="9">
    <location>
        <position position="106"/>
    </location>
    <ligand>
        <name>substrate</name>
    </ligand>
</feature>
<dbReference type="PRINTS" id="PR01020">
    <property type="entry name" value="LPSBIOSNTHSS"/>
</dbReference>
<proteinExistence type="inferred from homology"/>
<feature type="binding site" evidence="9">
    <location>
        <position position="36"/>
    </location>
    <ligand>
        <name>ATP</name>
        <dbReference type="ChEBI" id="CHEBI:30616"/>
    </ligand>
</feature>
<keyword evidence="1 9" id="KW-0963">Cytoplasm</keyword>
<comment type="subcellular location">
    <subcellularLocation>
        <location evidence="9">Cytoplasm</location>
    </subcellularLocation>
</comment>
<comment type="cofactor">
    <cofactor evidence="9">
        <name>Mg(2+)</name>
        <dbReference type="ChEBI" id="CHEBI:18420"/>
    </cofactor>
</comment>
<dbReference type="PANTHER" id="PTHR21342">
    <property type="entry name" value="PHOSPHOPANTETHEINE ADENYLYLTRANSFERASE"/>
    <property type="match status" value="1"/>
</dbReference>
<dbReference type="InterPro" id="IPR014729">
    <property type="entry name" value="Rossmann-like_a/b/a_fold"/>
</dbReference>
<dbReference type="HAMAP" id="MF_00151">
    <property type="entry name" value="PPAT_bact"/>
    <property type="match status" value="1"/>
</dbReference>
<feature type="binding site" evidence="9">
    <location>
        <begin position="107"/>
        <end position="109"/>
    </location>
    <ligand>
        <name>ATP</name>
        <dbReference type="ChEBI" id="CHEBI:30616"/>
    </ligand>
</feature>
<feature type="binding site" evidence="9">
    <location>
        <position position="60"/>
    </location>
    <ligand>
        <name>substrate</name>
    </ligand>
</feature>
<evidence type="ECO:0000256" key="1">
    <source>
        <dbReference type="ARBA" id="ARBA00022490"/>
    </source>
</evidence>
<evidence type="ECO:0000313" key="12">
    <source>
        <dbReference type="Proteomes" id="UP000319976"/>
    </source>
</evidence>
<dbReference type="PANTHER" id="PTHR21342:SF1">
    <property type="entry name" value="PHOSPHOPANTETHEINE ADENYLYLTRANSFERASE"/>
    <property type="match status" value="1"/>
</dbReference>
<feature type="binding site" evidence="9">
    <location>
        <position position="117"/>
    </location>
    <ligand>
        <name>ATP</name>
        <dbReference type="ChEBI" id="CHEBI:30616"/>
    </ligand>
</feature>
<evidence type="ECO:0000256" key="3">
    <source>
        <dbReference type="ARBA" id="ARBA00022695"/>
    </source>
</evidence>
<evidence type="ECO:0000256" key="7">
    <source>
        <dbReference type="ARBA" id="ARBA00022993"/>
    </source>
</evidence>
<comment type="pathway">
    <text evidence="9">Cofactor biosynthesis; coenzyme A biosynthesis; CoA from (R)-pantothenate: step 4/5.</text>
</comment>
<dbReference type="Gene3D" id="3.40.50.620">
    <property type="entry name" value="HUPs"/>
    <property type="match status" value="1"/>
</dbReference>
<evidence type="ECO:0000256" key="2">
    <source>
        <dbReference type="ARBA" id="ARBA00022679"/>
    </source>
</evidence>
<feature type="binding site" evidence="9">
    <location>
        <position position="92"/>
    </location>
    <ligand>
        <name>substrate</name>
    </ligand>
</feature>
<dbReference type="InterPro" id="IPR001980">
    <property type="entry name" value="PPAT"/>
</dbReference>
<feature type="site" description="Transition state stabilizer" evidence="9">
    <location>
        <position position="36"/>
    </location>
</feature>
<dbReference type="SUPFAM" id="SSF52374">
    <property type="entry name" value="Nucleotidylyl transferase"/>
    <property type="match status" value="1"/>
</dbReference>
<keyword evidence="12" id="KW-1185">Reference proteome</keyword>
<keyword evidence="4 9" id="KW-0547">Nucleotide-binding</keyword>
<dbReference type="EMBL" id="CP036316">
    <property type="protein sequence ID" value="QDT65089.1"/>
    <property type="molecule type" value="Genomic_DNA"/>
</dbReference>
<keyword evidence="3 9" id="KW-0548">Nucleotidyltransferase</keyword>
<gene>
    <name evidence="9 11" type="primary">coaD</name>
    <name evidence="11" type="ORF">V22_23350</name>
</gene>
<keyword evidence="7 9" id="KW-0173">Coenzyme A biosynthesis</keyword>
<keyword evidence="2 9" id="KW-0808">Transferase</keyword>
<name>A0A517T9Q6_9PLAN</name>
<dbReference type="CDD" id="cd02163">
    <property type="entry name" value="PPAT"/>
    <property type="match status" value="1"/>
</dbReference>
<dbReference type="NCBIfam" id="TIGR00125">
    <property type="entry name" value="cyt_tran_rel"/>
    <property type="match status" value="1"/>
</dbReference>
<dbReference type="AlphaFoldDB" id="A0A517T9Q6"/>
<reference evidence="11 12" key="1">
    <citation type="submission" date="2019-02" db="EMBL/GenBank/DDBJ databases">
        <title>Deep-cultivation of Planctomycetes and their phenomic and genomic characterization uncovers novel biology.</title>
        <authorList>
            <person name="Wiegand S."/>
            <person name="Jogler M."/>
            <person name="Boedeker C."/>
            <person name="Pinto D."/>
            <person name="Vollmers J."/>
            <person name="Rivas-Marin E."/>
            <person name="Kohn T."/>
            <person name="Peeters S.H."/>
            <person name="Heuer A."/>
            <person name="Rast P."/>
            <person name="Oberbeckmann S."/>
            <person name="Bunk B."/>
            <person name="Jeske O."/>
            <person name="Meyerdierks A."/>
            <person name="Storesund J.E."/>
            <person name="Kallscheuer N."/>
            <person name="Luecker S."/>
            <person name="Lage O.M."/>
            <person name="Pohl T."/>
            <person name="Merkel B.J."/>
            <person name="Hornburger P."/>
            <person name="Mueller R.-W."/>
            <person name="Bruemmer F."/>
            <person name="Labrenz M."/>
            <person name="Spormann A.M."/>
            <person name="Op den Camp H."/>
            <person name="Overmann J."/>
            <person name="Amann R."/>
            <person name="Jetten M.S.M."/>
            <person name="Mascher T."/>
            <person name="Medema M.H."/>
            <person name="Devos D.P."/>
            <person name="Kaster A.-K."/>
            <person name="Ovreas L."/>
            <person name="Rohde M."/>
            <person name="Galperin M.Y."/>
            <person name="Jogler C."/>
        </authorList>
    </citation>
    <scope>NUCLEOTIDE SEQUENCE [LARGE SCALE GENOMIC DNA]</scope>
    <source>
        <strain evidence="11 12">V22</strain>
    </source>
</reference>
<comment type="function">
    <text evidence="9">Reversibly transfers an adenylyl group from ATP to 4'-phosphopantetheine, yielding dephospho-CoA (dPCoA) and pyrophosphate.</text>
</comment>
<feature type="binding site" evidence="9">
    <location>
        <begin position="28"/>
        <end position="29"/>
    </location>
    <ligand>
        <name>ATP</name>
        <dbReference type="ChEBI" id="CHEBI:30616"/>
    </ligand>
</feature>
<dbReference type="EC" id="2.7.7.3" evidence="9"/>
<dbReference type="GO" id="GO:0005737">
    <property type="term" value="C:cytoplasm"/>
    <property type="evidence" value="ECO:0007669"/>
    <property type="project" value="UniProtKB-SubCell"/>
</dbReference>